<protein>
    <submittedName>
        <fullName evidence="8">ABC transporter substrate-binding protein</fullName>
    </submittedName>
</protein>
<keyword evidence="5" id="KW-0812">Transmembrane</keyword>
<evidence type="ECO:0000256" key="1">
    <source>
        <dbReference type="ARBA" id="ARBA00004196"/>
    </source>
</evidence>
<dbReference type="GO" id="GO:0042597">
    <property type="term" value="C:periplasmic space"/>
    <property type="evidence" value="ECO:0007669"/>
    <property type="project" value="UniProtKB-ARBA"/>
</dbReference>
<dbReference type="InterPro" id="IPR000914">
    <property type="entry name" value="SBP_5_dom"/>
</dbReference>
<dbReference type="PANTHER" id="PTHR30290">
    <property type="entry name" value="PERIPLASMIC BINDING COMPONENT OF ABC TRANSPORTER"/>
    <property type="match status" value="1"/>
</dbReference>
<evidence type="ECO:0000256" key="5">
    <source>
        <dbReference type="SAM" id="Phobius"/>
    </source>
</evidence>
<evidence type="ECO:0000256" key="2">
    <source>
        <dbReference type="ARBA" id="ARBA00005695"/>
    </source>
</evidence>
<dbReference type="GO" id="GO:0015833">
    <property type="term" value="P:peptide transport"/>
    <property type="evidence" value="ECO:0007669"/>
    <property type="project" value="TreeGrafter"/>
</dbReference>
<evidence type="ECO:0000256" key="3">
    <source>
        <dbReference type="ARBA" id="ARBA00022448"/>
    </source>
</evidence>
<reference evidence="8 9" key="1">
    <citation type="submission" date="2020-01" db="EMBL/GenBank/DDBJ databases">
        <authorList>
            <person name="Deng T."/>
        </authorList>
    </citation>
    <scope>NUCLEOTIDE SEQUENCE [LARGE SCALE GENOMIC DNA]</scope>
    <source>
        <strain evidence="8 9">5221</strain>
    </source>
</reference>
<dbReference type="Gene3D" id="3.10.105.10">
    <property type="entry name" value="Dipeptide-binding Protein, Domain 3"/>
    <property type="match status" value="1"/>
</dbReference>
<dbReference type="Gene3D" id="3.40.190.10">
    <property type="entry name" value="Periplasmic binding protein-like II"/>
    <property type="match status" value="1"/>
</dbReference>
<evidence type="ECO:0000313" key="9">
    <source>
        <dbReference type="Proteomes" id="UP000469215"/>
    </source>
</evidence>
<comment type="caution">
    <text evidence="8">The sequence shown here is derived from an EMBL/GenBank/DDBJ whole genome shotgun (WGS) entry which is preliminary data.</text>
</comment>
<dbReference type="PANTHER" id="PTHR30290:SF10">
    <property type="entry name" value="PERIPLASMIC OLIGOPEPTIDE-BINDING PROTEIN-RELATED"/>
    <property type="match status" value="1"/>
</dbReference>
<dbReference type="Proteomes" id="UP000469215">
    <property type="component" value="Unassembled WGS sequence"/>
</dbReference>
<dbReference type="InterPro" id="IPR039424">
    <property type="entry name" value="SBP_5"/>
</dbReference>
<keyword evidence="3" id="KW-0813">Transport</keyword>
<dbReference type="GO" id="GO:1904680">
    <property type="term" value="F:peptide transmembrane transporter activity"/>
    <property type="evidence" value="ECO:0007669"/>
    <property type="project" value="TreeGrafter"/>
</dbReference>
<feature type="transmembrane region" description="Helical" evidence="5">
    <location>
        <begin position="573"/>
        <end position="593"/>
    </location>
</feature>
<evidence type="ECO:0000256" key="6">
    <source>
        <dbReference type="SAM" id="SignalP"/>
    </source>
</evidence>
<feature type="chain" id="PRO_5039289068" evidence="6">
    <location>
        <begin position="20"/>
        <end position="602"/>
    </location>
</feature>
<keyword evidence="5" id="KW-1133">Transmembrane helix</keyword>
<dbReference type="GO" id="GO:0043190">
    <property type="term" value="C:ATP-binding cassette (ABC) transporter complex"/>
    <property type="evidence" value="ECO:0007669"/>
    <property type="project" value="InterPro"/>
</dbReference>
<dbReference type="Pfam" id="PF00496">
    <property type="entry name" value="SBP_bac_5"/>
    <property type="match status" value="1"/>
</dbReference>
<dbReference type="PIRSF" id="PIRSF002741">
    <property type="entry name" value="MppA"/>
    <property type="match status" value="1"/>
</dbReference>
<comment type="subcellular location">
    <subcellularLocation>
        <location evidence="1">Cell envelope</location>
    </subcellularLocation>
</comment>
<feature type="domain" description="Solute-binding protein family 5" evidence="7">
    <location>
        <begin position="84"/>
        <end position="456"/>
    </location>
</feature>
<dbReference type="AlphaFoldDB" id="A0A6N9H4B1"/>
<dbReference type="SUPFAM" id="SSF53850">
    <property type="entry name" value="Periplasmic binding protein-like II"/>
    <property type="match status" value="1"/>
</dbReference>
<accession>A0A6N9H4B1</accession>
<proteinExistence type="inferred from homology"/>
<evidence type="ECO:0000256" key="4">
    <source>
        <dbReference type="ARBA" id="ARBA00022729"/>
    </source>
</evidence>
<dbReference type="GO" id="GO:0030313">
    <property type="term" value="C:cell envelope"/>
    <property type="evidence" value="ECO:0007669"/>
    <property type="project" value="UniProtKB-SubCell"/>
</dbReference>
<gene>
    <name evidence="8" type="ORF">GSY69_01835</name>
</gene>
<evidence type="ECO:0000313" key="8">
    <source>
        <dbReference type="EMBL" id="MYM18749.1"/>
    </source>
</evidence>
<sequence>MAGAVLAAAALTASTSSFGLPAAASTASPSTSQATVAASDDVLRVATSGYVDSFNPFTSYYSLPTGLFRYMYENLVQYDQEKGEPTEGLAEKWETSEDGKTWTFHLHKDLKWSDDEPLTSKDPAWTYTQMMKSAEMGAANGNLVENFDKVETPDDQTLVIKLKTPQAANPGIEIPVVPEHIWSKQKDPSKWANDKATVGSGPYQIESYQANQHITLKANPNFWRGAPKINGIEYVYYTNPDASVQALRASEVDLVAGLTPNQFKSLQGVEGVATNPGKGKRFTSLALNPGYANAKNEAFGTGNAALKDVEVRQAIRLGIDIDSLRKQVLQDQASKATSFIPDAWSDWHVPDDQPGLVSFNPDEAKKKLDEAGWKAGKDGIREKDGKKLELRFDIDSTDPDQQTMSDYLGPWMKDIGIKLDVKSSDSDTLSTRTAKGDYDVVVSGWGTSPDPDYQLSINTCASRPNADGTGPTTQDGWCNPEFDKLYKQQHAELDKGKRQELVRKAQMIHYNDAPSITLWYAKNLEGYRSDRFEDFGLQPSDGGSITNQSGYWGFFEAKPVSGAKSGGGVPTGVWVGGGIVVLLIIGGVVFAVLRRKSADDRA</sequence>
<feature type="signal peptide" evidence="6">
    <location>
        <begin position="1"/>
        <end position="19"/>
    </location>
</feature>
<dbReference type="EMBL" id="WWEQ01000004">
    <property type="protein sequence ID" value="MYM18749.1"/>
    <property type="molecule type" value="Genomic_DNA"/>
</dbReference>
<keyword evidence="4 6" id="KW-0732">Signal</keyword>
<name>A0A6N9H4B1_9MICO</name>
<organism evidence="8 9">
    <name type="scientific">Brevibacterium rongguiense</name>
    <dbReference type="NCBI Taxonomy" id="2695267"/>
    <lineage>
        <taxon>Bacteria</taxon>
        <taxon>Bacillati</taxon>
        <taxon>Actinomycetota</taxon>
        <taxon>Actinomycetes</taxon>
        <taxon>Micrococcales</taxon>
        <taxon>Brevibacteriaceae</taxon>
        <taxon>Brevibacterium</taxon>
    </lineage>
</organism>
<keyword evidence="5" id="KW-0472">Membrane</keyword>
<keyword evidence="9" id="KW-1185">Reference proteome</keyword>
<comment type="similarity">
    <text evidence="2">Belongs to the bacterial solute-binding protein 5 family.</text>
</comment>
<dbReference type="InterPro" id="IPR030678">
    <property type="entry name" value="Peptide/Ni-bd"/>
</dbReference>
<dbReference type="CDD" id="cd00995">
    <property type="entry name" value="PBP2_NikA_DppA_OppA_like"/>
    <property type="match status" value="1"/>
</dbReference>
<evidence type="ECO:0000259" key="7">
    <source>
        <dbReference type="Pfam" id="PF00496"/>
    </source>
</evidence>